<evidence type="ECO:0000256" key="1">
    <source>
        <dbReference type="SAM" id="MobiDB-lite"/>
    </source>
</evidence>
<evidence type="ECO:0000313" key="3">
    <source>
        <dbReference type="Proteomes" id="UP000324222"/>
    </source>
</evidence>
<evidence type="ECO:0000313" key="2">
    <source>
        <dbReference type="EMBL" id="MPC53073.1"/>
    </source>
</evidence>
<accession>A0A5B7G742</accession>
<dbReference type="EMBL" id="VSRR010011363">
    <property type="protein sequence ID" value="MPC53073.1"/>
    <property type="molecule type" value="Genomic_DNA"/>
</dbReference>
<protein>
    <submittedName>
        <fullName evidence="2">Uncharacterized protein</fullName>
    </submittedName>
</protein>
<gene>
    <name evidence="2" type="ORF">E2C01_046957</name>
</gene>
<organism evidence="2 3">
    <name type="scientific">Portunus trituberculatus</name>
    <name type="common">Swimming crab</name>
    <name type="synonym">Neptunus trituberculatus</name>
    <dbReference type="NCBI Taxonomy" id="210409"/>
    <lineage>
        <taxon>Eukaryota</taxon>
        <taxon>Metazoa</taxon>
        <taxon>Ecdysozoa</taxon>
        <taxon>Arthropoda</taxon>
        <taxon>Crustacea</taxon>
        <taxon>Multicrustacea</taxon>
        <taxon>Malacostraca</taxon>
        <taxon>Eumalacostraca</taxon>
        <taxon>Eucarida</taxon>
        <taxon>Decapoda</taxon>
        <taxon>Pleocyemata</taxon>
        <taxon>Brachyura</taxon>
        <taxon>Eubrachyura</taxon>
        <taxon>Portunoidea</taxon>
        <taxon>Portunidae</taxon>
        <taxon>Portuninae</taxon>
        <taxon>Portunus</taxon>
    </lineage>
</organism>
<keyword evidence="3" id="KW-1185">Reference proteome</keyword>
<proteinExistence type="predicted"/>
<feature type="region of interest" description="Disordered" evidence="1">
    <location>
        <begin position="1"/>
        <end position="22"/>
    </location>
</feature>
<comment type="caution">
    <text evidence="2">The sequence shown here is derived from an EMBL/GenBank/DDBJ whole genome shotgun (WGS) entry which is preliminary data.</text>
</comment>
<dbReference type="AlphaFoldDB" id="A0A5B7G742"/>
<sequence>MGVEQCNGSGGEGKELSCWQGERSIPEGKAGVEGYPEAWKGEKCLQAQGKGSACEGGKD</sequence>
<name>A0A5B7G742_PORTR</name>
<dbReference type="Proteomes" id="UP000324222">
    <property type="component" value="Unassembled WGS sequence"/>
</dbReference>
<reference evidence="2 3" key="1">
    <citation type="submission" date="2019-05" db="EMBL/GenBank/DDBJ databases">
        <title>Another draft genome of Portunus trituberculatus and its Hox gene families provides insights of decapod evolution.</title>
        <authorList>
            <person name="Jeong J.-H."/>
            <person name="Song I."/>
            <person name="Kim S."/>
            <person name="Choi T."/>
            <person name="Kim D."/>
            <person name="Ryu S."/>
            <person name="Kim W."/>
        </authorList>
    </citation>
    <scope>NUCLEOTIDE SEQUENCE [LARGE SCALE GENOMIC DNA]</scope>
    <source>
        <tissue evidence="2">Muscle</tissue>
    </source>
</reference>